<evidence type="ECO:0000313" key="1">
    <source>
        <dbReference type="EMBL" id="SCC43053.1"/>
    </source>
</evidence>
<gene>
    <name evidence="1" type="ORF">GA0116948_108119</name>
</gene>
<protein>
    <submittedName>
        <fullName evidence="1">Uncharacterized protein</fullName>
    </submittedName>
</protein>
<organism evidence="1 2">
    <name type="scientific">Chitinophaga costaii</name>
    <dbReference type="NCBI Taxonomy" id="1335309"/>
    <lineage>
        <taxon>Bacteria</taxon>
        <taxon>Pseudomonadati</taxon>
        <taxon>Bacteroidota</taxon>
        <taxon>Chitinophagia</taxon>
        <taxon>Chitinophagales</taxon>
        <taxon>Chitinophagaceae</taxon>
        <taxon>Chitinophaga</taxon>
    </lineage>
</organism>
<accession>A0A1C4EHH6</accession>
<sequence length="58" mass="5964">MATAYLKVPLTHNGTGLSGINISIYNTANASTGATADIASKATIQKDGDKVKVSLKEI</sequence>
<name>A0A1C4EHH6_9BACT</name>
<dbReference type="EMBL" id="FMAR01000008">
    <property type="protein sequence ID" value="SCC43053.1"/>
    <property type="molecule type" value="Genomic_DNA"/>
</dbReference>
<keyword evidence="2" id="KW-1185">Reference proteome</keyword>
<proteinExistence type="predicted"/>
<evidence type="ECO:0000313" key="2">
    <source>
        <dbReference type="Proteomes" id="UP000242818"/>
    </source>
</evidence>
<dbReference type="STRING" id="1335309.GA0116948_108119"/>
<dbReference type="AlphaFoldDB" id="A0A1C4EHH6"/>
<dbReference type="Proteomes" id="UP000242818">
    <property type="component" value="Unassembled WGS sequence"/>
</dbReference>
<reference evidence="1 2" key="1">
    <citation type="submission" date="2016-08" db="EMBL/GenBank/DDBJ databases">
        <authorList>
            <person name="Seilhamer J.J."/>
        </authorList>
    </citation>
    <scope>NUCLEOTIDE SEQUENCE [LARGE SCALE GENOMIC DNA]</scope>
    <source>
        <strain evidence="1 2">A37T2</strain>
    </source>
</reference>